<keyword evidence="10" id="KW-0732">Signal</keyword>
<comment type="catalytic activity">
    <reaction evidence="9">
        <text>dihydrourocanate + A = urocanate + AH2</text>
        <dbReference type="Rhea" id="RHEA:36059"/>
        <dbReference type="ChEBI" id="CHEBI:13193"/>
        <dbReference type="ChEBI" id="CHEBI:17499"/>
        <dbReference type="ChEBI" id="CHEBI:27247"/>
        <dbReference type="ChEBI" id="CHEBI:72991"/>
        <dbReference type="EC" id="1.3.99.33"/>
    </reaction>
</comment>
<dbReference type="GO" id="GO:0033765">
    <property type="term" value="F:steroid dehydrogenase activity, acting on the CH-CH group of donors"/>
    <property type="evidence" value="ECO:0007669"/>
    <property type="project" value="UniProtKB-ARBA"/>
</dbReference>
<dbReference type="EC" id="1.3.99.33" evidence="4"/>
<name>A0A369LHP4_9ACTN</name>
<dbReference type="InterPro" id="IPR050315">
    <property type="entry name" value="FAD-oxidoreductase_2"/>
</dbReference>
<feature type="domain" description="FMN-binding" evidence="11">
    <location>
        <begin position="52"/>
        <end position="126"/>
    </location>
</feature>
<protein>
    <recommendedName>
        <fullName evidence="5">Urocanate reductase</fullName>
        <ecNumber evidence="4">1.3.99.33</ecNumber>
    </recommendedName>
</protein>
<evidence type="ECO:0000313" key="13">
    <source>
        <dbReference type="Proteomes" id="UP000253975"/>
    </source>
</evidence>
<dbReference type="PANTHER" id="PTHR43400:SF7">
    <property type="entry name" value="FAD-DEPENDENT OXIDOREDUCTASE 2 FAD BINDING DOMAIN-CONTAINING PROTEIN"/>
    <property type="match status" value="1"/>
</dbReference>
<gene>
    <name evidence="12" type="ORF">C1881_06430</name>
</gene>
<dbReference type="InterPro" id="IPR006311">
    <property type="entry name" value="TAT_signal"/>
</dbReference>
<keyword evidence="7" id="KW-0274">FAD</keyword>
<dbReference type="Pfam" id="PF00890">
    <property type="entry name" value="FAD_binding_2"/>
    <property type="match status" value="1"/>
</dbReference>
<evidence type="ECO:0000256" key="5">
    <source>
        <dbReference type="ARBA" id="ARBA00015872"/>
    </source>
</evidence>
<dbReference type="PANTHER" id="PTHR43400">
    <property type="entry name" value="FUMARATE REDUCTASE"/>
    <property type="match status" value="1"/>
</dbReference>
<evidence type="ECO:0000256" key="4">
    <source>
        <dbReference type="ARBA" id="ARBA00013137"/>
    </source>
</evidence>
<dbReference type="SMART" id="SM00900">
    <property type="entry name" value="FMN_bind"/>
    <property type="match status" value="1"/>
</dbReference>
<organism evidence="12 13">
    <name type="scientific">Slackia isoflavoniconvertens</name>
    <dbReference type="NCBI Taxonomy" id="572010"/>
    <lineage>
        <taxon>Bacteria</taxon>
        <taxon>Bacillati</taxon>
        <taxon>Actinomycetota</taxon>
        <taxon>Coriobacteriia</taxon>
        <taxon>Eggerthellales</taxon>
        <taxon>Eggerthellaceae</taxon>
        <taxon>Slackia</taxon>
    </lineage>
</organism>
<evidence type="ECO:0000256" key="3">
    <source>
        <dbReference type="ARBA" id="ARBA00008040"/>
    </source>
</evidence>
<dbReference type="Gene3D" id="3.50.50.60">
    <property type="entry name" value="FAD/NAD(P)-binding domain"/>
    <property type="match status" value="1"/>
</dbReference>
<sequence>MNTGISRRTMIKGMAAMGGAAGLAMMAGCSSGSGKGEGASSSSAIYSGVAKGMRGDVTAYVSFDGKEITEILVDAPDDSPVIKDAAIESVVERVIAQQSIEVDAVSGATMTSMGILGAVTDALESAGADIKAFKKGSDAPTKAERETESCDILVIGSGMAGMSAAMQVALHSDKKVIVLEKQAYPGGSTRVCGGGIWTVGGLANEIIGQDSTKEEYISFMQGRSGAAELNTDLMGNIYDISGEAFSDLFNWGLPVSLNSWNLGHPDSKLPCIDSTANINCDWETGNSGLADFLAKIAAANGVDVRLNSKVTDLVVEDGSIVGANVEDLESTYRIDAKKTIIATGGFTRNADLVAKYAPDYTSAFPFTGSGGTGDGHVMAEKLGAPIIGSGMMGLSGINPSLGYYGPIGGAVWAAQMTVNAEGERFMDKKFYGDTLALLVEQTNSCGYGIYDASNEIVDRLEAGVEAGVVAKYDNLDDLASGQGIDADALKKQAESADIKSAPFYCIQRKPLFIGSIPGIKVDEHCRVVNESGEEIGNLYAAGEVMYANVFDGTYPASGSGVGTSCYTGAISARDALAALA</sequence>
<dbReference type="GO" id="GO:0010181">
    <property type="term" value="F:FMN binding"/>
    <property type="evidence" value="ECO:0007669"/>
    <property type="project" value="InterPro"/>
</dbReference>
<comment type="cofactor">
    <cofactor evidence="1">
        <name>FMN</name>
        <dbReference type="ChEBI" id="CHEBI:58210"/>
    </cofactor>
</comment>
<feature type="signal peptide" evidence="10">
    <location>
        <begin position="1"/>
        <end position="26"/>
    </location>
</feature>
<evidence type="ECO:0000256" key="8">
    <source>
        <dbReference type="ARBA" id="ARBA00023002"/>
    </source>
</evidence>
<dbReference type="PROSITE" id="PS51318">
    <property type="entry name" value="TAT"/>
    <property type="match status" value="1"/>
</dbReference>
<dbReference type="SUPFAM" id="SSF56425">
    <property type="entry name" value="Succinate dehydrogenase/fumarate reductase flavoprotein, catalytic domain"/>
    <property type="match status" value="1"/>
</dbReference>
<accession>A0A369LHP4</accession>
<dbReference type="RefSeq" id="WP_114615708.1">
    <property type="nucleotide sequence ID" value="NZ_PPTO01000009.1"/>
</dbReference>
<keyword evidence="6" id="KW-0285">Flavoprotein</keyword>
<evidence type="ECO:0000313" key="12">
    <source>
        <dbReference type="EMBL" id="RDB58199.1"/>
    </source>
</evidence>
<evidence type="ECO:0000256" key="9">
    <source>
        <dbReference type="ARBA" id="ARBA00049922"/>
    </source>
</evidence>
<comment type="similarity">
    <text evidence="3">Belongs to the FAD-dependent oxidoreductase 2 family. FRD/SDH subfamily.</text>
</comment>
<comment type="caution">
    <text evidence="12">The sequence shown here is derived from an EMBL/GenBank/DDBJ whole genome shotgun (WGS) entry which is preliminary data.</text>
</comment>
<dbReference type="SUPFAM" id="SSF51905">
    <property type="entry name" value="FAD/NAD(P)-binding domain"/>
    <property type="match status" value="1"/>
</dbReference>
<dbReference type="Gene3D" id="3.90.700.10">
    <property type="entry name" value="Succinate dehydrogenase/fumarate reductase flavoprotein, catalytic domain"/>
    <property type="match status" value="1"/>
</dbReference>
<evidence type="ECO:0000256" key="2">
    <source>
        <dbReference type="ARBA" id="ARBA00001974"/>
    </source>
</evidence>
<dbReference type="Gene3D" id="3.90.1010.20">
    <property type="match status" value="1"/>
</dbReference>
<keyword evidence="8" id="KW-0560">Oxidoreductase</keyword>
<reference evidence="12 13" key="1">
    <citation type="journal article" date="2018" name="Elife">
        <title>Discovery and characterization of a prevalent human gut bacterial enzyme sufficient for the inactivation of a family of plant toxins.</title>
        <authorList>
            <person name="Koppel N."/>
            <person name="Bisanz J.E."/>
            <person name="Pandelia M.E."/>
            <person name="Turnbaugh P.J."/>
            <person name="Balskus E.P."/>
        </authorList>
    </citation>
    <scope>NUCLEOTIDE SEQUENCE [LARGE SCALE GENOMIC DNA]</scope>
    <source>
        <strain evidence="12 13">OB21 GAM31</strain>
    </source>
</reference>
<dbReference type="GO" id="GO:0016020">
    <property type="term" value="C:membrane"/>
    <property type="evidence" value="ECO:0007669"/>
    <property type="project" value="InterPro"/>
</dbReference>
<evidence type="ECO:0000256" key="6">
    <source>
        <dbReference type="ARBA" id="ARBA00022630"/>
    </source>
</evidence>
<dbReference type="Proteomes" id="UP000253975">
    <property type="component" value="Unassembled WGS sequence"/>
</dbReference>
<dbReference type="InterPro" id="IPR003953">
    <property type="entry name" value="FAD-dep_OxRdtase_2_FAD-bd"/>
</dbReference>
<dbReference type="InterPro" id="IPR027477">
    <property type="entry name" value="Succ_DH/fumarate_Rdtase_cat_sf"/>
</dbReference>
<evidence type="ECO:0000256" key="7">
    <source>
        <dbReference type="ARBA" id="ARBA00022827"/>
    </source>
</evidence>
<dbReference type="PROSITE" id="PS51257">
    <property type="entry name" value="PROKAR_LIPOPROTEIN"/>
    <property type="match status" value="1"/>
</dbReference>
<feature type="chain" id="PRO_5038698993" description="Urocanate reductase" evidence="10">
    <location>
        <begin position="27"/>
        <end position="580"/>
    </location>
</feature>
<proteinExistence type="inferred from homology"/>
<evidence type="ECO:0000256" key="10">
    <source>
        <dbReference type="SAM" id="SignalP"/>
    </source>
</evidence>
<dbReference type="AlphaFoldDB" id="A0A369LHP4"/>
<dbReference type="EMBL" id="PPTO01000009">
    <property type="protein sequence ID" value="RDB58199.1"/>
    <property type="molecule type" value="Genomic_DNA"/>
</dbReference>
<dbReference type="InterPro" id="IPR007329">
    <property type="entry name" value="FMN-bd"/>
</dbReference>
<dbReference type="InterPro" id="IPR036188">
    <property type="entry name" value="FAD/NAD-bd_sf"/>
</dbReference>
<dbReference type="Pfam" id="PF04205">
    <property type="entry name" value="FMN_bind"/>
    <property type="match status" value="1"/>
</dbReference>
<evidence type="ECO:0000256" key="1">
    <source>
        <dbReference type="ARBA" id="ARBA00001917"/>
    </source>
</evidence>
<evidence type="ECO:0000259" key="11">
    <source>
        <dbReference type="SMART" id="SM00900"/>
    </source>
</evidence>
<comment type="cofactor">
    <cofactor evidence="2">
        <name>FAD</name>
        <dbReference type="ChEBI" id="CHEBI:57692"/>
    </cofactor>
</comment>